<dbReference type="GO" id="GO:0071949">
    <property type="term" value="F:FAD binding"/>
    <property type="evidence" value="ECO:0007669"/>
    <property type="project" value="InterPro"/>
</dbReference>
<dbReference type="UniPathway" id="UPA00219"/>
<dbReference type="PANTHER" id="PTHR21071">
    <property type="entry name" value="UDP-N-ACETYLENOLPYRUVOYLGLUCOSAMINE REDUCTASE"/>
    <property type="match status" value="1"/>
</dbReference>
<keyword evidence="12 19" id="KW-0133">Cell shape</keyword>
<evidence type="ECO:0000256" key="14">
    <source>
        <dbReference type="ARBA" id="ARBA00023002"/>
    </source>
</evidence>
<dbReference type="GO" id="GO:0009252">
    <property type="term" value="P:peptidoglycan biosynthetic process"/>
    <property type="evidence" value="ECO:0007669"/>
    <property type="project" value="UniProtKB-UniRule"/>
</dbReference>
<evidence type="ECO:0000313" key="22">
    <source>
        <dbReference type="Proteomes" id="UP000320421"/>
    </source>
</evidence>
<dbReference type="Pfam" id="PF02873">
    <property type="entry name" value="MurB_C"/>
    <property type="match status" value="1"/>
</dbReference>
<evidence type="ECO:0000256" key="10">
    <source>
        <dbReference type="ARBA" id="ARBA00022827"/>
    </source>
</evidence>
<feature type="active site" evidence="19">
    <location>
        <position position="170"/>
    </location>
</feature>
<dbReference type="GO" id="GO:0071555">
    <property type="term" value="P:cell wall organization"/>
    <property type="evidence" value="ECO:0007669"/>
    <property type="project" value="UniProtKB-KW"/>
</dbReference>
<comment type="subcellular location">
    <subcellularLocation>
        <location evidence="3 19">Cytoplasm</location>
    </subcellularLocation>
</comment>
<dbReference type="PANTHER" id="PTHR21071:SF4">
    <property type="entry name" value="UDP-N-ACETYLENOLPYRUVOYLGLUCOSAMINE REDUCTASE"/>
    <property type="match status" value="1"/>
</dbReference>
<dbReference type="InterPro" id="IPR016169">
    <property type="entry name" value="FAD-bd_PCMH_sub2"/>
</dbReference>
<keyword evidence="13 19" id="KW-0573">Peptidoglycan synthesis</keyword>
<proteinExistence type="inferred from homology"/>
<evidence type="ECO:0000256" key="11">
    <source>
        <dbReference type="ARBA" id="ARBA00022857"/>
    </source>
</evidence>
<dbReference type="RefSeq" id="WP_145189414.1">
    <property type="nucleotide sequence ID" value="NZ_CP036266.1"/>
</dbReference>
<evidence type="ECO:0000256" key="16">
    <source>
        <dbReference type="ARBA" id="ARBA00023316"/>
    </source>
</evidence>
<evidence type="ECO:0000256" key="17">
    <source>
        <dbReference type="ARBA" id="ARBA00031026"/>
    </source>
</evidence>
<dbReference type="Gene3D" id="3.30.43.10">
    <property type="entry name" value="Uridine Diphospho-n-acetylenolpyruvylglucosamine Reductase, domain 2"/>
    <property type="match status" value="1"/>
</dbReference>
<feature type="active site" evidence="19">
    <location>
        <position position="288"/>
    </location>
</feature>
<keyword evidence="14 19" id="KW-0560">Oxidoreductase</keyword>
<evidence type="ECO:0000256" key="9">
    <source>
        <dbReference type="ARBA" id="ARBA00022630"/>
    </source>
</evidence>
<keyword evidence="7 19" id="KW-0963">Cytoplasm</keyword>
<keyword evidence="9 19" id="KW-0285">Flavoprotein</keyword>
<evidence type="ECO:0000256" key="2">
    <source>
        <dbReference type="ARBA" id="ARBA00003921"/>
    </source>
</evidence>
<dbReference type="Pfam" id="PF01565">
    <property type="entry name" value="FAD_binding_4"/>
    <property type="match status" value="1"/>
</dbReference>
<keyword evidence="15 19" id="KW-0131">Cell cycle</keyword>
<dbReference type="PROSITE" id="PS51387">
    <property type="entry name" value="FAD_PCMH"/>
    <property type="match status" value="1"/>
</dbReference>
<dbReference type="GO" id="GO:0051301">
    <property type="term" value="P:cell division"/>
    <property type="evidence" value="ECO:0007669"/>
    <property type="project" value="UniProtKB-KW"/>
</dbReference>
<evidence type="ECO:0000313" key="21">
    <source>
        <dbReference type="EMBL" id="QDT22870.1"/>
    </source>
</evidence>
<evidence type="ECO:0000256" key="3">
    <source>
        <dbReference type="ARBA" id="ARBA00004496"/>
    </source>
</evidence>
<organism evidence="21 22">
    <name type="scientific">Gimesia chilikensis</name>
    <dbReference type="NCBI Taxonomy" id="2605989"/>
    <lineage>
        <taxon>Bacteria</taxon>
        <taxon>Pseudomonadati</taxon>
        <taxon>Planctomycetota</taxon>
        <taxon>Planctomycetia</taxon>
        <taxon>Planctomycetales</taxon>
        <taxon>Planctomycetaceae</taxon>
        <taxon>Gimesia</taxon>
    </lineage>
</organism>
<dbReference type="GO" id="GO:0008762">
    <property type="term" value="F:UDP-N-acetylmuramate dehydrogenase activity"/>
    <property type="evidence" value="ECO:0007669"/>
    <property type="project" value="UniProtKB-UniRule"/>
</dbReference>
<dbReference type="InterPro" id="IPR036635">
    <property type="entry name" value="MurB_C_sf"/>
</dbReference>
<comment type="function">
    <text evidence="2 19">Cell wall formation.</text>
</comment>
<keyword evidence="8 19" id="KW-0132">Cell division</keyword>
<dbReference type="EC" id="1.3.1.98" evidence="5 19"/>
<evidence type="ECO:0000256" key="6">
    <source>
        <dbReference type="ARBA" id="ARBA00015188"/>
    </source>
</evidence>
<dbReference type="InterPro" id="IPR016166">
    <property type="entry name" value="FAD-bd_PCMH"/>
</dbReference>
<evidence type="ECO:0000256" key="18">
    <source>
        <dbReference type="ARBA" id="ARBA00048914"/>
    </source>
</evidence>
<dbReference type="InterPro" id="IPR016167">
    <property type="entry name" value="FAD-bd_PCMH_sub1"/>
</dbReference>
<dbReference type="HAMAP" id="MF_00037">
    <property type="entry name" value="MurB"/>
    <property type="match status" value="1"/>
</dbReference>
<evidence type="ECO:0000256" key="4">
    <source>
        <dbReference type="ARBA" id="ARBA00004752"/>
    </source>
</evidence>
<dbReference type="SUPFAM" id="SSF56194">
    <property type="entry name" value="Uridine diphospho-N-Acetylenolpyruvylglucosamine reductase, MurB, C-terminal domain"/>
    <property type="match status" value="1"/>
</dbReference>
<dbReference type="AlphaFoldDB" id="A0A517PU24"/>
<evidence type="ECO:0000256" key="12">
    <source>
        <dbReference type="ARBA" id="ARBA00022960"/>
    </source>
</evidence>
<dbReference type="InterPro" id="IPR003170">
    <property type="entry name" value="MurB"/>
</dbReference>
<dbReference type="GO" id="GO:0008360">
    <property type="term" value="P:regulation of cell shape"/>
    <property type="evidence" value="ECO:0007669"/>
    <property type="project" value="UniProtKB-KW"/>
</dbReference>
<dbReference type="InterPro" id="IPR006094">
    <property type="entry name" value="Oxid_FAD_bind_N"/>
</dbReference>
<dbReference type="Gene3D" id="3.30.465.10">
    <property type="match status" value="1"/>
</dbReference>
<keyword evidence="10 19" id="KW-0274">FAD</keyword>
<dbReference type="Gene3D" id="3.90.78.10">
    <property type="entry name" value="UDP-N-acetylenolpyruvoylglucosamine reductase, C-terminal domain"/>
    <property type="match status" value="1"/>
</dbReference>
<dbReference type="GO" id="GO:0005829">
    <property type="term" value="C:cytosol"/>
    <property type="evidence" value="ECO:0007669"/>
    <property type="project" value="TreeGrafter"/>
</dbReference>
<accession>A0A517PU24</accession>
<dbReference type="Proteomes" id="UP000320421">
    <property type="component" value="Chromosome"/>
</dbReference>
<evidence type="ECO:0000256" key="8">
    <source>
        <dbReference type="ARBA" id="ARBA00022618"/>
    </source>
</evidence>
<dbReference type="OrthoDB" id="9804753at2"/>
<dbReference type="InterPro" id="IPR036318">
    <property type="entry name" value="FAD-bd_PCMH-like_sf"/>
</dbReference>
<keyword evidence="16 19" id="KW-0961">Cell wall biogenesis/degradation</keyword>
<dbReference type="NCBIfam" id="TIGR00179">
    <property type="entry name" value="murB"/>
    <property type="match status" value="1"/>
</dbReference>
<reference evidence="21 22" key="1">
    <citation type="submission" date="2019-02" db="EMBL/GenBank/DDBJ databases">
        <title>Deep-cultivation of Planctomycetes and their phenomic and genomic characterization uncovers novel biology.</title>
        <authorList>
            <person name="Wiegand S."/>
            <person name="Jogler M."/>
            <person name="Boedeker C."/>
            <person name="Pinto D."/>
            <person name="Vollmers J."/>
            <person name="Rivas-Marin E."/>
            <person name="Kohn T."/>
            <person name="Peeters S.H."/>
            <person name="Heuer A."/>
            <person name="Rast P."/>
            <person name="Oberbeckmann S."/>
            <person name="Bunk B."/>
            <person name="Jeske O."/>
            <person name="Meyerdierks A."/>
            <person name="Storesund J.E."/>
            <person name="Kallscheuer N."/>
            <person name="Luecker S."/>
            <person name="Lage O.M."/>
            <person name="Pohl T."/>
            <person name="Merkel B.J."/>
            <person name="Hornburger P."/>
            <person name="Mueller R.-W."/>
            <person name="Bruemmer F."/>
            <person name="Labrenz M."/>
            <person name="Spormann A.M."/>
            <person name="Op den Camp H."/>
            <person name="Overmann J."/>
            <person name="Amann R."/>
            <person name="Jetten M.S.M."/>
            <person name="Mascher T."/>
            <person name="Medema M.H."/>
            <person name="Devos D.P."/>
            <person name="Kaster A.-K."/>
            <person name="Ovreas L."/>
            <person name="Rohde M."/>
            <person name="Galperin M.Y."/>
            <person name="Jogler C."/>
        </authorList>
    </citation>
    <scope>NUCLEOTIDE SEQUENCE [LARGE SCALE GENOMIC DNA]</scope>
    <source>
        <strain evidence="21 22">HG66A1</strain>
    </source>
</reference>
<protein>
    <recommendedName>
        <fullName evidence="6 19">UDP-N-acetylenolpyruvoylglucosamine reductase</fullName>
        <ecNumber evidence="5 19">1.3.1.98</ecNumber>
    </recommendedName>
    <alternativeName>
        <fullName evidence="17 19">UDP-N-acetylmuramate dehydrogenase</fullName>
    </alternativeName>
</protein>
<evidence type="ECO:0000256" key="7">
    <source>
        <dbReference type="ARBA" id="ARBA00022490"/>
    </source>
</evidence>
<evidence type="ECO:0000256" key="13">
    <source>
        <dbReference type="ARBA" id="ARBA00022984"/>
    </source>
</evidence>
<evidence type="ECO:0000256" key="5">
    <source>
        <dbReference type="ARBA" id="ARBA00012518"/>
    </source>
</evidence>
<sequence>MSSIEDFKDILKHSEPLAKYSWFKIGGPAQFFLEPRNADELQAVVKCCAENEIPVRVFGGGSNILIKDSGVQGAVIRIHDQEFAQISIEGTTVTSGAGALLSNLVSQTVKEGLAGLEGLVGIPGTVGGALHGNAGGHNGDIGQFAKSVSVLTARGEKFVRTADELSFSYRESSINELAILEATFELQQADADELTERMKKNWIMKKANQPLTHQSAGCIFKNPRGMHAGALIEQAGLKGTRIGGAEISDRHANFIINDESATTENVLDLINLAQNTVSEKFGVDLELEIELW</sequence>
<dbReference type="InterPro" id="IPR011601">
    <property type="entry name" value="MurB_C"/>
</dbReference>
<keyword evidence="11 19" id="KW-0521">NADP</keyword>
<dbReference type="SUPFAM" id="SSF56176">
    <property type="entry name" value="FAD-binding/transporter-associated domain-like"/>
    <property type="match status" value="1"/>
</dbReference>
<comment type="similarity">
    <text evidence="19">Belongs to the MurB family.</text>
</comment>
<dbReference type="NCBIfam" id="NF010480">
    <property type="entry name" value="PRK13905.1"/>
    <property type="match status" value="1"/>
</dbReference>
<evidence type="ECO:0000256" key="15">
    <source>
        <dbReference type="ARBA" id="ARBA00023306"/>
    </source>
</evidence>
<comment type="cofactor">
    <cofactor evidence="1 19">
        <name>FAD</name>
        <dbReference type="ChEBI" id="CHEBI:57692"/>
    </cofactor>
</comment>
<comment type="pathway">
    <text evidence="4 19">Cell wall biogenesis; peptidoglycan biosynthesis.</text>
</comment>
<evidence type="ECO:0000256" key="1">
    <source>
        <dbReference type="ARBA" id="ARBA00001974"/>
    </source>
</evidence>
<comment type="catalytic activity">
    <reaction evidence="18 19">
        <text>UDP-N-acetyl-alpha-D-muramate + NADP(+) = UDP-N-acetyl-3-O-(1-carboxyvinyl)-alpha-D-glucosamine + NADPH + H(+)</text>
        <dbReference type="Rhea" id="RHEA:12248"/>
        <dbReference type="ChEBI" id="CHEBI:15378"/>
        <dbReference type="ChEBI" id="CHEBI:57783"/>
        <dbReference type="ChEBI" id="CHEBI:58349"/>
        <dbReference type="ChEBI" id="CHEBI:68483"/>
        <dbReference type="ChEBI" id="CHEBI:70757"/>
        <dbReference type="EC" id="1.3.1.98"/>
    </reaction>
</comment>
<feature type="active site" description="Proton donor" evidence="19">
    <location>
        <position position="218"/>
    </location>
</feature>
<name>A0A517PU24_9PLAN</name>
<evidence type="ECO:0000256" key="19">
    <source>
        <dbReference type="HAMAP-Rule" id="MF_00037"/>
    </source>
</evidence>
<gene>
    <name evidence="19 21" type="primary">murB</name>
    <name evidence="21" type="ORF">HG66A1_46810</name>
</gene>
<evidence type="ECO:0000259" key="20">
    <source>
        <dbReference type="PROSITE" id="PS51387"/>
    </source>
</evidence>
<keyword evidence="22" id="KW-1185">Reference proteome</keyword>
<dbReference type="EMBL" id="CP036266">
    <property type="protein sequence ID" value="QDT22870.1"/>
    <property type="molecule type" value="Genomic_DNA"/>
</dbReference>
<feature type="domain" description="FAD-binding PCMH-type" evidence="20">
    <location>
        <begin position="24"/>
        <end position="189"/>
    </location>
</feature>